<evidence type="ECO:0000256" key="1">
    <source>
        <dbReference type="ARBA" id="ARBA00004141"/>
    </source>
</evidence>
<feature type="transmembrane region" description="Helical" evidence="5">
    <location>
        <begin position="189"/>
        <end position="211"/>
    </location>
</feature>
<dbReference type="PROSITE" id="PS51012">
    <property type="entry name" value="ABC_TM2"/>
    <property type="match status" value="2"/>
</dbReference>
<feature type="transmembrane region" description="Helical" evidence="5">
    <location>
        <begin position="439"/>
        <end position="460"/>
    </location>
</feature>
<sequence>MTAESPARTVSLQRPRATRLALDQLVHATQELWRTRVVFVFTFLFPLTWLIVIGFLAGNATVDEATGVRVMQFVTPTAIAMGVLYAAFPTVAISLSTARDQKVLKRVHGTPLPAWVYLVGRIGSAVVFAVGSVLTMLLVGVVVYDVQIVWRTAPATLVTLVVGVASFAALGLAVAALAPSAPVAQAASIAGAVVLGFLSGLFTVGELPGWASATAAVFPLKPFADALRHQFTPFHPGSGWDLDALGVLLAWGLAGAVIAALAFRWEPARGKAGRAAPAASAPPAAPQPARSLRASTPGRPGDAALLLAQVRWALLTTWRDPGSVFFAVVMPVAIFAFTMTITGSADADAAGVPFGLSLAAGMTTWGTAVASFVNLPGTVAVARDRGVLKRLRGTPLPLGLHLAGQTASALLVALLTGVLVLGVGSVFLDVPVSFTGIPLAITLLVLGTATLAACGFALTGALPSSKAVTAVGLGILLPLSFFSDVFPTGHTPAWMSTVGEFLPLKHLADGLADALHPGGPSVDWVGIGVLVAWLVAAGLLAARTFRTDGDTA</sequence>
<evidence type="ECO:0000313" key="8">
    <source>
        <dbReference type="EMBL" id="GAA4715030.1"/>
    </source>
</evidence>
<feature type="transmembrane region" description="Helical" evidence="5">
    <location>
        <begin position="244"/>
        <end position="265"/>
    </location>
</feature>
<protein>
    <recommendedName>
        <fullName evidence="5">Transport permease protein</fullName>
    </recommendedName>
</protein>
<dbReference type="InterPro" id="IPR051784">
    <property type="entry name" value="Nod_factor_ABC_transporter"/>
</dbReference>
<dbReference type="InterPro" id="IPR047817">
    <property type="entry name" value="ABC2_TM_bact-type"/>
</dbReference>
<dbReference type="Pfam" id="PF01061">
    <property type="entry name" value="ABC2_membrane"/>
    <property type="match status" value="2"/>
</dbReference>
<dbReference type="Proteomes" id="UP001500325">
    <property type="component" value="Unassembled WGS sequence"/>
</dbReference>
<evidence type="ECO:0000256" key="5">
    <source>
        <dbReference type="RuleBase" id="RU361157"/>
    </source>
</evidence>
<comment type="caution">
    <text evidence="5">Lacks conserved residue(s) required for the propagation of feature annotation.</text>
</comment>
<name>A0ABP8XTF2_9PSEU</name>
<keyword evidence="3 5" id="KW-1133">Transmembrane helix</keyword>
<feature type="transmembrane region" description="Helical" evidence="5">
    <location>
        <begin position="37"/>
        <end position="58"/>
    </location>
</feature>
<feature type="transmembrane region" description="Helical" evidence="5">
    <location>
        <begin position="524"/>
        <end position="542"/>
    </location>
</feature>
<feature type="transmembrane region" description="Helical" evidence="5">
    <location>
        <begin position="402"/>
        <end position="427"/>
    </location>
</feature>
<organism evidence="8 9">
    <name type="scientific">Pseudonocardia yuanmonensis</name>
    <dbReference type="NCBI Taxonomy" id="1095914"/>
    <lineage>
        <taxon>Bacteria</taxon>
        <taxon>Bacillati</taxon>
        <taxon>Actinomycetota</taxon>
        <taxon>Actinomycetes</taxon>
        <taxon>Pseudonocardiales</taxon>
        <taxon>Pseudonocardiaceae</taxon>
        <taxon>Pseudonocardia</taxon>
    </lineage>
</organism>
<gene>
    <name evidence="8" type="ORF">GCM10023215_67760</name>
</gene>
<keyword evidence="2 5" id="KW-0812">Transmembrane</keyword>
<keyword evidence="5" id="KW-1003">Cell membrane</keyword>
<feature type="transmembrane region" description="Helical" evidence="5">
    <location>
        <begin position="362"/>
        <end position="382"/>
    </location>
</feature>
<comment type="similarity">
    <text evidence="5">Belongs to the ABC-2 integral membrane protein family.</text>
</comment>
<reference evidence="9" key="1">
    <citation type="journal article" date="2019" name="Int. J. Syst. Evol. Microbiol.">
        <title>The Global Catalogue of Microorganisms (GCM) 10K type strain sequencing project: providing services to taxonomists for standard genome sequencing and annotation.</title>
        <authorList>
            <consortium name="The Broad Institute Genomics Platform"/>
            <consortium name="The Broad Institute Genome Sequencing Center for Infectious Disease"/>
            <person name="Wu L."/>
            <person name="Ma J."/>
        </authorList>
    </citation>
    <scope>NUCLEOTIDE SEQUENCE [LARGE SCALE GENOMIC DNA]</scope>
    <source>
        <strain evidence="9">JCM 18055</strain>
    </source>
</reference>
<accession>A0ABP8XTF2</accession>
<dbReference type="EMBL" id="BAABIC010000048">
    <property type="protein sequence ID" value="GAA4715030.1"/>
    <property type="molecule type" value="Genomic_DNA"/>
</dbReference>
<feature type="transmembrane region" description="Helical" evidence="5">
    <location>
        <begin position="324"/>
        <end position="342"/>
    </location>
</feature>
<dbReference type="RefSeq" id="WP_345384913.1">
    <property type="nucleotide sequence ID" value="NZ_BAABIC010000048.1"/>
</dbReference>
<dbReference type="PANTHER" id="PTHR43229:SF2">
    <property type="entry name" value="NODULATION PROTEIN J"/>
    <property type="match status" value="1"/>
</dbReference>
<keyword evidence="9" id="KW-1185">Reference proteome</keyword>
<feature type="compositionally biased region" description="Low complexity" evidence="6">
    <location>
        <begin position="274"/>
        <end position="295"/>
    </location>
</feature>
<feature type="transmembrane region" description="Helical" evidence="5">
    <location>
        <begin position="156"/>
        <end position="177"/>
    </location>
</feature>
<evidence type="ECO:0000313" key="9">
    <source>
        <dbReference type="Proteomes" id="UP001500325"/>
    </source>
</evidence>
<feature type="transmembrane region" description="Helical" evidence="5">
    <location>
        <begin position="118"/>
        <end position="144"/>
    </location>
</feature>
<keyword evidence="5" id="KW-0813">Transport</keyword>
<evidence type="ECO:0000256" key="2">
    <source>
        <dbReference type="ARBA" id="ARBA00022692"/>
    </source>
</evidence>
<feature type="domain" description="ABC transmembrane type-2" evidence="7">
    <location>
        <begin position="322"/>
        <end position="548"/>
    </location>
</feature>
<keyword evidence="4 5" id="KW-0472">Membrane</keyword>
<dbReference type="PANTHER" id="PTHR43229">
    <property type="entry name" value="NODULATION PROTEIN J"/>
    <property type="match status" value="1"/>
</dbReference>
<comment type="subcellular location">
    <subcellularLocation>
        <location evidence="5">Cell membrane</location>
        <topology evidence="5">Multi-pass membrane protein</topology>
    </subcellularLocation>
    <subcellularLocation>
        <location evidence="1">Membrane</location>
        <topology evidence="1">Multi-pass membrane protein</topology>
    </subcellularLocation>
</comment>
<evidence type="ECO:0000256" key="6">
    <source>
        <dbReference type="SAM" id="MobiDB-lite"/>
    </source>
</evidence>
<feature type="transmembrane region" description="Helical" evidence="5">
    <location>
        <begin position="467"/>
        <end position="486"/>
    </location>
</feature>
<proteinExistence type="inferred from homology"/>
<evidence type="ECO:0000256" key="3">
    <source>
        <dbReference type="ARBA" id="ARBA00022989"/>
    </source>
</evidence>
<comment type="caution">
    <text evidence="8">The sequence shown here is derived from an EMBL/GenBank/DDBJ whole genome shotgun (WGS) entry which is preliminary data.</text>
</comment>
<feature type="domain" description="ABC transmembrane type-2" evidence="7">
    <location>
        <begin position="37"/>
        <end position="266"/>
    </location>
</feature>
<evidence type="ECO:0000259" key="7">
    <source>
        <dbReference type="PROSITE" id="PS51012"/>
    </source>
</evidence>
<dbReference type="InterPro" id="IPR013525">
    <property type="entry name" value="ABC2_TM"/>
</dbReference>
<feature type="transmembrane region" description="Helical" evidence="5">
    <location>
        <begin position="78"/>
        <end position="98"/>
    </location>
</feature>
<evidence type="ECO:0000256" key="4">
    <source>
        <dbReference type="ARBA" id="ARBA00023136"/>
    </source>
</evidence>
<feature type="region of interest" description="Disordered" evidence="6">
    <location>
        <begin position="274"/>
        <end position="297"/>
    </location>
</feature>